<evidence type="ECO:0000256" key="5">
    <source>
        <dbReference type="ARBA" id="ARBA00023163"/>
    </source>
</evidence>
<dbReference type="GO" id="GO:0008270">
    <property type="term" value="F:zinc ion binding"/>
    <property type="evidence" value="ECO:0007669"/>
    <property type="project" value="InterPro"/>
</dbReference>
<dbReference type="EMBL" id="KN847042">
    <property type="protein sequence ID" value="KIW29247.1"/>
    <property type="molecule type" value="Genomic_DNA"/>
</dbReference>
<dbReference type="InterPro" id="IPR007325">
    <property type="entry name" value="KFase/CYL"/>
</dbReference>
<reference evidence="9 10" key="1">
    <citation type="submission" date="2015-01" db="EMBL/GenBank/DDBJ databases">
        <title>The Genome Sequence of Cladophialophora immunda CBS83496.</title>
        <authorList>
            <consortium name="The Broad Institute Genomics Platform"/>
            <person name="Cuomo C."/>
            <person name="de Hoog S."/>
            <person name="Gorbushina A."/>
            <person name="Stielow B."/>
            <person name="Teixiera M."/>
            <person name="Abouelleil A."/>
            <person name="Chapman S.B."/>
            <person name="Priest M."/>
            <person name="Young S.K."/>
            <person name="Wortman J."/>
            <person name="Nusbaum C."/>
            <person name="Birren B."/>
        </authorList>
    </citation>
    <scope>NUCLEOTIDE SEQUENCE [LARGE SCALE GENOMIC DNA]</scope>
    <source>
        <strain evidence="9 10">CBS 83496</strain>
    </source>
</reference>
<dbReference type="GO" id="GO:0019441">
    <property type="term" value="P:L-tryptophan catabolic process to kynurenine"/>
    <property type="evidence" value="ECO:0007669"/>
    <property type="project" value="InterPro"/>
</dbReference>
<dbReference type="Pfam" id="PF00172">
    <property type="entry name" value="Zn_clus"/>
    <property type="match status" value="1"/>
</dbReference>
<feature type="compositionally biased region" description="Polar residues" evidence="7">
    <location>
        <begin position="424"/>
        <end position="444"/>
    </location>
</feature>
<dbReference type="SUPFAM" id="SSF57701">
    <property type="entry name" value="Zn2/Cys6 DNA-binding domain"/>
    <property type="match status" value="1"/>
</dbReference>
<dbReference type="InterPro" id="IPR036864">
    <property type="entry name" value="Zn2-C6_fun-type_DNA-bd_sf"/>
</dbReference>
<evidence type="ECO:0000256" key="1">
    <source>
        <dbReference type="ARBA" id="ARBA00007865"/>
    </source>
</evidence>
<dbReference type="Gene3D" id="4.10.240.10">
    <property type="entry name" value="Zn(2)-C6 fungal-type DNA-binding domain"/>
    <property type="match status" value="1"/>
</dbReference>
<organism evidence="9 10">
    <name type="scientific">Cladophialophora immunda</name>
    <dbReference type="NCBI Taxonomy" id="569365"/>
    <lineage>
        <taxon>Eukaryota</taxon>
        <taxon>Fungi</taxon>
        <taxon>Dikarya</taxon>
        <taxon>Ascomycota</taxon>
        <taxon>Pezizomycotina</taxon>
        <taxon>Eurotiomycetes</taxon>
        <taxon>Chaetothyriomycetidae</taxon>
        <taxon>Chaetothyriales</taxon>
        <taxon>Herpotrichiellaceae</taxon>
        <taxon>Cladophialophora</taxon>
    </lineage>
</organism>
<dbReference type="AlphaFoldDB" id="A0A0D2AVE3"/>
<comment type="similarity">
    <text evidence="1">Belongs to the Cyclase 1 superfamily.</text>
</comment>
<keyword evidence="6" id="KW-0539">Nucleus</keyword>
<dbReference type="InterPro" id="IPR001138">
    <property type="entry name" value="Zn2Cys6_DnaBD"/>
</dbReference>
<dbReference type="PANTHER" id="PTHR34861">
    <property type="match status" value="1"/>
</dbReference>
<evidence type="ECO:0000313" key="10">
    <source>
        <dbReference type="Proteomes" id="UP000054466"/>
    </source>
</evidence>
<gene>
    <name evidence="9" type="ORF">PV07_05072</name>
</gene>
<evidence type="ECO:0000256" key="7">
    <source>
        <dbReference type="SAM" id="MobiDB-lite"/>
    </source>
</evidence>
<dbReference type="Pfam" id="PF04082">
    <property type="entry name" value="Fungal_trans"/>
    <property type="match status" value="1"/>
</dbReference>
<keyword evidence="2" id="KW-0479">Metal-binding</keyword>
<evidence type="ECO:0000256" key="6">
    <source>
        <dbReference type="ARBA" id="ARBA00023242"/>
    </source>
</evidence>
<proteinExistence type="inferred from homology"/>
<dbReference type="InterPro" id="IPR037175">
    <property type="entry name" value="KFase_sf"/>
</dbReference>
<feature type="region of interest" description="Disordered" evidence="7">
    <location>
        <begin position="382"/>
        <end position="447"/>
    </location>
</feature>
<dbReference type="InterPro" id="IPR007219">
    <property type="entry name" value="XnlR_reg_dom"/>
</dbReference>
<dbReference type="RefSeq" id="XP_016249463.1">
    <property type="nucleotide sequence ID" value="XM_016391944.1"/>
</dbReference>
<keyword evidence="4" id="KW-0238">DNA-binding</keyword>
<evidence type="ECO:0000256" key="2">
    <source>
        <dbReference type="ARBA" id="ARBA00022723"/>
    </source>
</evidence>
<dbReference type="STRING" id="569365.A0A0D2AVE3"/>
<feature type="compositionally biased region" description="Polar residues" evidence="7">
    <location>
        <begin position="405"/>
        <end position="416"/>
    </location>
</feature>
<dbReference type="SMART" id="SM00066">
    <property type="entry name" value="GAL4"/>
    <property type="match status" value="1"/>
</dbReference>
<protein>
    <recommendedName>
        <fullName evidence="8">Zn(2)-C6 fungal-type domain-containing protein</fullName>
    </recommendedName>
</protein>
<dbReference type="VEuPathDB" id="FungiDB:PV07_05072"/>
<feature type="domain" description="Zn(2)-C6 fungal-type" evidence="8">
    <location>
        <begin position="343"/>
        <end position="373"/>
    </location>
</feature>
<keyword evidence="3" id="KW-0805">Transcription regulation</keyword>
<dbReference type="GO" id="GO:0003677">
    <property type="term" value="F:DNA binding"/>
    <property type="evidence" value="ECO:0007669"/>
    <property type="project" value="UniProtKB-KW"/>
</dbReference>
<dbReference type="CDD" id="cd00067">
    <property type="entry name" value="GAL4"/>
    <property type="match status" value="1"/>
</dbReference>
<sequence length="844" mass="94725">MQPVFDPDSAEFPTRDKLPPIEGAPEGAAWVWGKDDNLGRLNLLTPSRVAQAAKEIKSGVIVPLYLPLDVPEVPAFGRETFKHKIKALVLNLGYDDLYELNTQSGTQWDGFRHVANAKSGFFYNWTTGSDIDGPEPTHKCSVHHWAEHGIAGRGVLLDYRRHAEKKGIHYDSFDYHAISFDDLVAVGKDQGINILPASQGGDIQVGDLLFIRAGFVADYHAKSKEERKQAALRPHVYGPDDQQRWAGVKQESPMLDWLHDCWFSTVAGDAPAFEAWPSQTDYYLHEYILPLWGMPLGEMFDLEKLSKTCEEQKRWTFFVTSAPANCPVDSTDSSNARRKCSNACVACRRRKVKCDNLAPRCSNCVLYNSACEFALDRRKTRGQAAKSNRVRANLQRPDRVVADSLQAQSPEPSTASRRSKSRVNDASSLSPTPRTNITTESTESLGPFDDTAYWETLVRDSGSTLAHVDDPVPEDAEALPKVAEPGNTGAYWFSLRRLGVSNGRTERPTPTLAVSMSPDTALPQRPVLSASVWGKTDLRNLLARRTGRLQQDEDSCYTFSGGMSLRGILPEEEPHTPLPPERQQVEVRDSFNIDDNDCTLLSESLDHLGYRDRLTELFFIWYNPWLNEIDEEMYFVYKSSSPTAQDNFFFSAALETAILAIGATYSQIYQPMVSGRPCELFARRAKVLIQAETSKASLASIQTLMLLSQYEFDQGRLSQGFQLHDTAMRMATSLGFHHQHDQIEVPLPFKQMTADAQYVLANTWKALLLHDIIWRIECGRRCTSVIEDLLLLPSSPLKSPGWSRHVQQARARSSLWAYQQNSVNDFTIAMTELVSMSARVSNDL</sequence>
<dbReference type="GO" id="GO:0006351">
    <property type="term" value="P:DNA-templated transcription"/>
    <property type="evidence" value="ECO:0007669"/>
    <property type="project" value="InterPro"/>
</dbReference>
<dbReference type="CDD" id="cd12148">
    <property type="entry name" value="fungal_TF_MHR"/>
    <property type="match status" value="1"/>
</dbReference>
<evidence type="ECO:0000256" key="3">
    <source>
        <dbReference type="ARBA" id="ARBA00023015"/>
    </source>
</evidence>
<dbReference type="HOGENOM" id="CLU_337377_0_0_1"/>
<accession>A0A0D2AVE3</accession>
<evidence type="ECO:0000256" key="4">
    <source>
        <dbReference type="ARBA" id="ARBA00023125"/>
    </source>
</evidence>
<evidence type="ECO:0000313" key="9">
    <source>
        <dbReference type="EMBL" id="KIW29247.1"/>
    </source>
</evidence>
<dbReference type="Pfam" id="PF04199">
    <property type="entry name" value="Cyclase"/>
    <property type="match status" value="1"/>
</dbReference>
<dbReference type="Gene3D" id="3.50.30.50">
    <property type="entry name" value="Putative cyclase"/>
    <property type="match status" value="1"/>
</dbReference>
<dbReference type="Proteomes" id="UP000054466">
    <property type="component" value="Unassembled WGS sequence"/>
</dbReference>
<keyword evidence="5" id="KW-0804">Transcription</keyword>
<dbReference type="GeneID" id="27344266"/>
<dbReference type="GO" id="GO:0000981">
    <property type="term" value="F:DNA-binding transcription factor activity, RNA polymerase II-specific"/>
    <property type="evidence" value="ECO:0007669"/>
    <property type="project" value="InterPro"/>
</dbReference>
<dbReference type="PROSITE" id="PS00463">
    <property type="entry name" value="ZN2_CY6_FUNGAL_1"/>
    <property type="match status" value="1"/>
</dbReference>
<keyword evidence="10" id="KW-1185">Reference proteome</keyword>
<dbReference type="PROSITE" id="PS50048">
    <property type="entry name" value="ZN2_CY6_FUNGAL_2"/>
    <property type="match status" value="1"/>
</dbReference>
<evidence type="ECO:0000259" key="8">
    <source>
        <dbReference type="PROSITE" id="PS50048"/>
    </source>
</evidence>
<dbReference type="GO" id="GO:0004061">
    <property type="term" value="F:arylformamidase activity"/>
    <property type="evidence" value="ECO:0007669"/>
    <property type="project" value="InterPro"/>
</dbReference>
<dbReference type="OrthoDB" id="5396at2759"/>
<name>A0A0D2AVE3_9EURO</name>
<dbReference type="PANTHER" id="PTHR34861:SF10">
    <property type="entry name" value="CYCLASE"/>
    <property type="match status" value="1"/>
</dbReference>